<organism evidence="2 3">
    <name type="scientific">Brenneria roseae subsp. americana</name>
    <dbReference type="NCBI Taxonomy" id="1508507"/>
    <lineage>
        <taxon>Bacteria</taxon>
        <taxon>Pseudomonadati</taxon>
        <taxon>Pseudomonadota</taxon>
        <taxon>Gammaproteobacteria</taxon>
        <taxon>Enterobacterales</taxon>
        <taxon>Pectobacteriaceae</taxon>
        <taxon>Brenneria</taxon>
    </lineage>
</organism>
<dbReference type="AlphaFoldDB" id="A0A2U1TSI7"/>
<accession>A0A2U1TSI7</accession>
<comment type="caution">
    <text evidence="2">The sequence shown here is derived from an EMBL/GenBank/DDBJ whole genome shotgun (WGS) entry which is preliminary data.</text>
</comment>
<name>A0A2U1TSI7_9GAMM</name>
<gene>
    <name evidence="2" type="ORF">B4923_11100</name>
</gene>
<dbReference type="Proteomes" id="UP000245138">
    <property type="component" value="Unassembled WGS sequence"/>
</dbReference>
<reference evidence="2 3" key="1">
    <citation type="submission" date="2018-04" db="EMBL/GenBank/DDBJ databases">
        <title>Brenneria corticis sp.nov.</title>
        <authorList>
            <person name="Li Y."/>
        </authorList>
    </citation>
    <scope>NUCLEOTIDE SEQUENCE [LARGE SCALE GENOMIC DNA]</scope>
    <source>
        <strain evidence="2 3">LMG 27715</strain>
    </source>
</reference>
<evidence type="ECO:0000313" key="2">
    <source>
        <dbReference type="EMBL" id="PWC12384.1"/>
    </source>
</evidence>
<dbReference type="EMBL" id="QDKJ01000007">
    <property type="protein sequence ID" value="PWC12384.1"/>
    <property type="molecule type" value="Genomic_DNA"/>
</dbReference>
<dbReference type="SUPFAM" id="SSF55424">
    <property type="entry name" value="FAD/NAD-linked reductases, dimerisation (C-terminal) domain"/>
    <property type="match status" value="1"/>
</dbReference>
<protein>
    <recommendedName>
        <fullName evidence="1">Pyridine nucleotide-disulphide oxidoreductase dimerisation domain-containing protein</fullName>
    </recommendedName>
</protein>
<sequence>MVGNDATEQIQGPGIAHTLEATDESLPGVIFAHPTLSEAMHEAILAANGRALHQ</sequence>
<evidence type="ECO:0000259" key="1">
    <source>
        <dbReference type="Pfam" id="PF02852"/>
    </source>
</evidence>
<dbReference type="Gene3D" id="3.30.390.30">
    <property type="match status" value="1"/>
</dbReference>
<dbReference type="Pfam" id="PF02852">
    <property type="entry name" value="Pyr_redox_dim"/>
    <property type="match status" value="1"/>
</dbReference>
<dbReference type="InterPro" id="IPR016156">
    <property type="entry name" value="FAD/NAD-linked_Rdtase_dimer_sf"/>
</dbReference>
<dbReference type="InterPro" id="IPR004099">
    <property type="entry name" value="Pyr_nucl-diS_OxRdtase_dimer"/>
</dbReference>
<feature type="domain" description="Pyridine nucleotide-disulphide oxidoreductase dimerisation" evidence="1">
    <location>
        <begin position="1"/>
        <end position="43"/>
    </location>
</feature>
<evidence type="ECO:0000313" key="3">
    <source>
        <dbReference type="Proteomes" id="UP000245138"/>
    </source>
</evidence>
<keyword evidence="3" id="KW-1185">Reference proteome</keyword>
<proteinExistence type="predicted"/>